<gene>
    <name evidence="2" type="ORF">PENTCL1PPCAC_18758</name>
</gene>
<proteinExistence type="predicted"/>
<feature type="non-terminal residue" evidence="2">
    <location>
        <position position="1"/>
    </location>
</feature>
<feature type="transmembrane region" description="Helical" evidence="1">
    <location>
        <begin position="6"/>
        <end position="30"/>
    </location>
</feature>
<protein>
    <recommendedName>
        <fullName evidence="4">G protein-coupled receptor</fullName>
    </recommendedName>
</protein>
<evidence type="ECO:0000256" key="1">
    <source>
        <dbReference type="SAM" id="Phobius"/>
    </source>
</evidence>
<accession>A0AAV5TQ46</accession>
<keyword evidence="3" id="KW-1185">Reference proteome</keyword>
<dbReference type="AlphaFoldDB" id="A0AAV5TQ46"/>
<evidence type="ECO:0000313" key="3">
    <source>
        <dbReference type="Proteomes" id="UP001432027"/>
    </source>
</evidence>
<keyword evidence="1" id="KW-0472">Membrane</keyword>
<name>A0AAV5TQ46_9BILA</name>
<dbReference type="EMBL" id="BTSX01000004">
    <property type="protein sequence ID" value="GMS96583.1"/>
    <property type="molecule type" value="Genomic_DNA"/>
</dbReference>
<keyword evidence="1" id="KW-0812">Transmembrane</keyword>
<sequence>DFKTLAQGFIVLMVYGIASIINFLLSRYYSTMRAIPGAAMQFLLFFYISIDVITVALIPLSIFLTVSTLRAAPLETLASFRKRARRRVLARKAVTKWRAHPVIPTARLQTVPVSSE</sequence>
<evidence type="ECO:0000313" key="2">
    <source>
        <dbReference type="EMBL" id="GMS96583.1"/>
    </source>
</evidence>
<dbReference type="Proteomes" id="UP001432027">
    <property type="component" value="Unassembled WGS sequence"/>
</dbReference>
<comment type="caution">
    <text evidence="2">The sequence shown here is derived from an EMBL/GenBank/DDBJ whole genome shotgun (WGS) entry which is preliminary data.</text>
</comment>
<evidence type="ECO:0008006" key="4">
    <source>
        <dbReference type="Google" id="ProtNLM"/>
    </source>
</evidence>
<reference evidence="2" key="1">
    <citation type="submission" date="2023-10" db="EMBL/GenBank/DDBJ databases">
        <title>Genome assembly of Pristionchus species.</title>
        <authorList>
            <person name="Yoshida K."/>
            <person name="Sommer R.J."/>
        </authorList>
    </citation>
    <scope>NUCLEOTIDE SEQUENCE</scope>
    <source>
        <strain evidence="2">RS0144</strain>
    </source>
</reference>
<feature type="non-terminal residue" evidence="2">
    <location>
        <position position="116"/>
    </location>
</feature>
<feature type="transmembrane region" description="Helical" evidence="1">
    <location>
        <begin position="42"/>
        <end position="64"/>
    </location>
</feature>
<keyword evidence="1" id="KW-1133">Transmembrane helix</keyword>
<organism evidence="2 3">
    <name type="scientific">Pristionchus entomophagus</name>
    <dbReference type="NCBI Taxonomy" id="358040"/>
    <lineage>
        <taxon>Eukaryota</taxon>
        <taxon>Metazoa</taxon>
        <taxon>Ecdysozoa</taxon>
        <taxon>Nematoda</taxon>
        <taxon>Chromadorea</taxon>
        <taxon>Rhabditida</taxon>
        <taxon>Rhabditina</taxon>
        <taxon>Diplogasteromorpha</taxon>
        <taxon>Diplogasteroidea</taxon>
        <taxon>Neodiplogasteridae</taxon>
        <taxon>Pristionchus</taxon>
    </lineage>
</organism>